<reference evidence="3 4" key="1">
    <citation type="journal article" date="2017" name="ISME J.">
        <title>Energy and carbon metabolisms in a deep terrestrial subsurface fluid microbial community.</title>
        <authorList>
            <person name="Momper L."/>
            <person name="Jungbluth S.P."/>
            <person name="Lee M.D."/>
            <person name="Amend J.P."/>
        </authorList>
    </citation>
    <scope>NUCLEOTIDE SEQUENCE [LARGE SCALE GENOMIC DNA]</scope>
    <source>
        <strain evidence="3">SURF_17</strain>
    </source>
</reference>
<organism evidence="3 4">
    <name type="scientific">Candidatus Abyssobacteria bacterium SURF_17</name>
    <dbReference type="NCBI Taxonomy" id="2093361"/>
    <lineage>
        <taxon>Bacteria</taxon>
        <taxon>Pseudomonadati</taxon>
        <taxon>Candidatus Hydrogenedentota</taxon>
        <taxon>Candidatus Abyssobacteria</taxon>
    </lineage>
</organism>
<evidence type="ECO:0000313" key="4">
    <source>
        <dbReference type="Proteomes" id="UP000285961"/>
    </source>
</evidence>
<dbReference type="InterPro" id="IPR032466">
    <property type="entry name" value="Metal_Hydrolase"/>
</dbReference>
<protein>
    <submittedName>
        <fullName evidence="3">Amidohydrolase</fullName>
    </submittedName>
</protein>
<dbReference type="PANTHER" id="PTHR21240">
    <property type="entry name" value="2-AMINO-3-CARBOXYLMUCONATE-6-SEMIALDEHYDE DECARBOXYLASE"/>
    <property type="match status" value="1"/>
</dbReference>
<evidence type="ECO:0000313" key="3">
    <source>
        <dbReference type="EMBL" id="RJP72873.1"/>
    </source>
</evidence>
<sequence>MNMIDVHQHLVPDIFRSMLASVGITGGAGEELAPWDEQTTLAVMDKNGIRTAIVSYVLSGITIADRMFFRRFCRACNEYLAELIRKHRDRFGGFALLPLPDVDGTLEEIAYALDVLKLDGVGMHSNMGGIYVGDERFAPVFEELNRRKAVVHLHPTDTPESHDIRPQWPPYIVEFMFETTRAVANLVYGGSMERYPDVSIIISHAGGAVPYLAWRLWTGEFTVPNLAEIAPGGVLESLKRFYCDTAMAANPGAFGSLVELVDASRIVFGTDYPYMPDYAIGEFIRQVEEYPKFDTAARVAIQHGNAMELFPRISRNMKCG</sequence>
<dbReference type="Proteomes" id="UP000285961">
    <property type="component" value="Unassembled WGS sequence"/>
</dbReference>
<proteinExistence type="predicted"/>
<dbReference type="AlphaFoldDB" id="A0A419F361"/>
<dbReference type="Gene3D" id="3.20.20.140">
    <property type="entry name" value="Metal-dependent hydrolases"/>
    <property type="match status" value="1"/>
</dbReference>
<dbReference type="GO" id="GO:0005737">
    <property type="term" value="C:cytoplasm"/>
    <property type="evidence" value="ECO:0007669"/>
    <property type="project" value="TreeGrafter"/>
</dbReference>
<dbReference type="CDD" id="cd01292">
    <property type="entry name" value="metallo-dependent_hydrolases"/>
    <property type="match status" value="1"/>
</dbReference>
<comment type="caution">
    <text evidence="3">The sequence shown here is derived from an EMBL/GenBank/DDBJ whole genome shotgun (WGS) entry which is preliminary data.</text>
</comment>
<dbReference type="PANTHER" id="PTHR21240:SF28">
    <property type="entry name" value="ISO-OROTATE DECARBOXYLASE (EUROFUNG)"/>
    <property type="match status" value="1"/>
</dbReference>
<evidence type="ECO:0000259" key="2">
    <source>
        <dbReference type="Pfam" id="PF04909"/>
    </source>
</evidence>
<dbReference type="Pfam" id="PF04909">
    <property type="entry name" value="Amidohydro_2"/>
    <property type="match status" value="1"/>
</dbReference>
<dbReference type="InterPro" id="IPR032465">
    <property type="entry name" value="ACMSD"/>
</dbReference>
<dbReference type="GO" id="GO:0019748">
    <property type="term" value="P:secondary metabolic process"/>
    <property type="evidence" value="ECO:0007669"/>
    <property type="project" value="TreeGrafter"/>
</dbReference>
<accession>A0A419F361</accession>
<evidence type="ECO:0000256" key="1">
    <source>
        <dbReference type="ARBA" id="ARBA00023239"/>
    </source>
</evidence>
<name>A0A419F361_9BACT</name>
<keyword evidence="3" id="KW-0378">Hydrolase</keyword>
<dbReference type="GO" id="GO:0016787">
    <property type="term" value="F:hydrolase activity"/>
    <property type="evidence" value="ECO:0007669"/>
    <property type="project" value="UniProtKB-KW"/>
</dbReference>
<keyword evidence="1" id="KW-0456">Lyase</keyword>
<gene>
    <name evidence="3" type="ORF">C4532_05205</name>
</gene>
<dbReference type="GO" id="GO:0016831">
    <property type="term" value="F:carboxy-lyase activity"/>
    <property type="evidence" value="ECO:0007669"/>
    <property type="project" value="InterPro"/>
</dbReference>
<dbReference type="SUPFAM" id="SSF51556">
    <property type="entry name" value="Metallo-dependent hydrolases"/>
    <property type="match status" value="1"/>
</dbReference>
<dbReference type="InterPro" id="IPR006680">
    <property type="entry name" value="Amidohydro-rel"/>
</dbReference>
<dbReference type="EMBL" id="QZKI01000036">
    <property type="protein sequence ID" value="RJP72873.1"/>
    <property type="molecule type" value="Genomic_DNA"/>
</dbReference>
<feature type="domain" description="Amidohydrolase-related" evidence="2">
    <location>
        <begin position="4"/>
        <end position="311"/>
    </location>
</feature>